<dbReference type="EMBL" id="LN885086">
    <property type="protein sequence ID" value="CUQ65354.1"/>
    <property type="molecule type" value="Genomic_DNA"/>
</dbReference>
<dbReference type="RefSeq" id="WP_062482506.1">
    <property type="nucleotide sequence ID" value="NZ_LN885086.1"/>
</dbReference>
<organism evidence="1 2">
    <name type="scientific">Candidatus Nitrospira inopinata</name>
    <dbReference type="NCBI Taxonomy" id="1715989"/>
    <lineage>
        <taxon>Bacteria</taxon>
        <taxon>Pseudomonadati</taxon>
        <taxon>Nitrospirota</taxon>
        <taxon>Nitrospiria</taxon>
        <taxon>Nitrospirales</taxon>
        <taxon>Nitrospiraceae</taxon>
        <taxon>Nitrospira</taxon>
    </lineage>
</organism>
<evidence type="ECO:0000313" key="1">
    <source>
        <dbReference type="EMBL" id="CUQ65354.1"/>
    </source>
</evidence>
<gene>
    <name evidence="1" type="ORF">NITINOP_0378</name>
</gene>
<dbReference type="InterPro" id="IPR006311">
    <property type="entry name" value="TAT_signal"/>
</dbReference>
<dbReference type="AlphaFoldDB" id="A0A0S4KQB7"/>
<dbReference type="KEGG" id="nio:NITINOP_0378"/>
<dbReference type="STRING" id="1715989.NITINOP_0378"/>
<reference evidence="2" key="1">
    <citation type="submission" date="2015-09" db="EMBL/GenBank/DDBJ databases">
        <authorList>
            <person name="Daims H."/>
        </authorList>
    </citation>
    <scope>NUCLEOTIDE SEQUENCE [LARGE SCALE GENOMIC DNA]</scope>
</reference>
<dbReference type="Proteomes" id="UP000066284">
    <property type="component" value="Chromosome 1"/>
</dbReference>
<name>A0A0S4KQB7_9BACT</name>
<accession>A0A0S4KQB7</accession>
<sequence>MRHREEAEEESGGISRRLLLKRAGALGLLAAIPSLLAACAGRASHRGPSAGTQPSVLSGELIDLVIGERSFTVDGRAGTAVTINGVADRLWLSCRRSTARGVRNLETSAAPSSTGCGCHKTG</sequence>
<protein>
    <submittedName>
        <fullName evidence="1">Uncharacterized protein</fullName>
    </submittedName>
</protein>
<proteinExistence type="predicted"/>
<evidence type="ECO:0000313" key="2">
    <source>
        <dbReference type="Proteomes" id="UP000066284"/>
    </source>
</evidence>
<dbReference type="PROSITE" id="PS51318">
    <property type="entry name" value="TAT"/>
    <property type="match status" value="1"/>
</dbReference>
<keyword evidence="2" id="KW-1185">Reference proteome</keyword>